<evidence type="ECO:0000313" key="4">
    <source>
        <dbReference type="Proteomes" id="UP000287547"/>
    </source>
</evidence>
<proteinExistence type="predicted"/>
<dbReference type="EMBL" id="QHKI01000133">
    <property type="protein sequence ID" value="RSM59554.1"/>
    <property type="molecule type" value="Genomic_DNA"/>
</dbReference>
<sequence length="167" mass="17110">MGVSSARPVAVGAMLAATALLSACSGQNTAVSATTVTTSPRNQSQQQFQADVEALEDVNCSTHGGKVGPAGGTQVDLIAVASTAGRVGCSEAFTVIIEYYRDAPTKSEGADYALTVRGWHCIADTGAQGTGIIDCKKDSLSFHTRQSGRDDGAKNPVWTTGGSSTRP</sequence>
<dbReference type="PROSITE" id="PS51257">
    <property type="entry name" value="PROKAR_LIPOPROTEIN"/>
    <property type="match status" value="1"/>
</dbReference>
<name>A0A428XWA0_KIBAR</name>
<evidence type="ECO:0008006" key="5">
    <source>
        <dbReference type="Google" id="ProtNLM"/>
    </source>
</evidence>
<keyword evidence="2" id="KW-0732">Signal</keyword>
<accession>A0A428XWA0</accession>
<gene>
    <name evidence="3" type="ORF">DMH04_55720</name>
</gene>
<feature type="signal peptide" evidence="2">
    <location>
        <begin position="1"/>
        <end position="30"/>
    </location>
</feature>
<evidence type="ECO:0000256" key="2">
    <source>
        <dbReference type="SAM" id="SignalP"/>
    </source>
</evidence>
<evidence type="ECO:0000256" key="1">
    <source>
        <dbReference type="SAM" id="MobiDB-lite"/>
    </source>
</evidence>
<comment type="caution">
    <text evidence="3">The sequence shown here is derived from an EMBL/GenBank/DDBJ whole genome shotgun (WGS) entry which is preliminary data.</text>
</comment>
<organism evidence="3 4">
    <name type="scientific">Kibdelosporangium aridum</name>
    <dbReference type="NCBI Taxonomy" id="2030"/>
    <lineage>
        <taxon>Bacteria</taxon>
        <taxon>Bacillati</taxon>
        <taxon>Actinomycetota</taxon>
        <taxon>Actinomycetes</taxon>
        <taxon>Pseudonocardiales</taxon>
        <taxon>Pseudonocardiaceae</taxon>
        <taxon>Kibdelosporangium</taxon>
    </lineage>
</organism>
<dbReference type="AlphaFoldDB" id="A0A428XWA0"/>
<evidence type="ECO:0000313" key="3">
    <source>
        <dbReference type="EMBL" id="RSM59554.1"/>
    </source>
</evidence>
<protein>
    <recommendedName>
        <fullName evidence="5">Lipoprotein</fullName>
    </recommendedName>
</protein>
<dbReference type="Proteomes" id="UP000287547">
    <property type="component" value="Unassembled WGS sequence"/>
</dbReference>
<feature type="compositionally biased region" description="Polar residues" evidence="1">
    <location>
        <begin position="157"/>
        <end position="167"/>
    </location>
</feature>
<feature type="chain" id="PRO_5038939585" description="Lipoprotein" evidence="2">
    <location>
        <begin position="31"/>
        <end position="167"/>
    </location>
</feature>
<feature type="region of interest" description="Disordered" evidence="1">
    <location>
        <begin position="144"/>
        <end position="167"/>
    </location>
</feature>
<reference evidence="3 4" key="1">
    <citation type="submission" date="2018-05" db="EMBL/GenBank/DDBJ databases">
        <title>Evolution of GPA BGCs.</title>
        <authorList>
            <person name="Waglechner N."/>
            <person name="Wright G.D."/>
        </authorList>
    </citation>
    <scope>NUCLEOTIDE SEQUENCE [LARGE SCALE GENOMIC DNA]</scope>
    <source>
        <strain evidence="3 4">A82846</strain>
    </source>
</reference>